<reference evidence="2" key="2">
    <citation type="journal article" date="2022" name="Microbiol. Resour. Announc.">
        <title>Metagenome Sequencing to Explore Phylogenomics of Terrestrial Cyanobacteria.</title>
        <authorList>
            <person name="Ward R.D."/>
            <person name="Stajich J.E."/>
            <person name="Johansen J.R."/>
            <person name="Huntemann M."/>
            <person name="Clum A."/>
            <person name="Foster B."/>
            <person name="Foster B."/>
            <person name="Roux S."/>
            <person name="Palaniappan K."/>
            <person name="Varghese N."/>
            <person name="Mukherjee S."/>
            <person name="Reddy T.B.K."/>
            <person name="Daum C."/>
            <person name="Copeland A."/>
            <person name="Chen I.A."/>
            <person name="Ivanova N.N."/>
            <person name="Kyrpides N.C."/>
            <person name="Shapiro N."/>
            <person name="Eloe-Fadrosh E.A."/>
            <person name="Pietrasiak N."/>
        </authorList>
    </citation>
    <scope>NUCLEOTIDE SEQUENCE</scope>
    <source>
        <strain evidence="2">GSE-TBD4-15B</strain>
    </source>
</reference>
<name>A0A951PCB5_9CYAN</name>
<feature type="compositionally biased region" description="Polar residues" evidence="1">
    <location>
        <begin position="46"/>
        <end position="60"/>
    </location>
</feature>
<dbReference type="Proteomes" id="UP000707356">
    <property type="component" value="Unassembled WGS sequence"/>
</dbReference>
<reference evidence="2" key="1">
    <citation type="submission" date="2021-05" db="EMBL/GenBank/DDBJ databases">
        <authorList>
            <person name="Pietrasiak N."/>
            <person name="Ward R."/>
            <person name="Stajich J.E."/>
            <person name="Kurbessoian T."/>
        </authorList>
    </citation>
    <scope>NUCLEOTIDE SEQUENCE</scope>
    <source>
        <strain evidence="2">GSE-TBD4-15B</strain>
    </source>
</reference>
<evidence type="ECO:0000256" key="1">
    <source>
        <dbReference type="SAM" id="MobiDB-lite"/>
    </source>
</evidence>
<evidence type="ECO:0000313" key="3">
    <source>
        <dbReference type="Proteomes" id="UP000707356"/>
    </source>
</evidence>
<organism evidence="2 3">
    <name type="scientific">Pegethrix bostrychoides GSE-TBD4-15B</name>
    <dbReference type="NCBI Taxonomy" id="2839662"/>
    <lineage>
        <taxon>Bacteria</taxon>
        <taxon>Bacillati</taxon>
        <taxon>Cyanobacteriota</taxon>
        <taxon>Cyanophyceae</taxon>
        <taxon>Oculatellales</taxon>
        <taxon>Oculatellaceae</taxon>
        <taxon>Pegethrix</taxon>
    </lineage>
</organism>
<dbReference type="AlphaFoldDB" id="A0A951PCB5"/>
<protein>
    <submittedName>
        <fullName evidence="2">Uncharacterized protein</fullName>
    </submittedName>
</protein>
<evidence type="ECO:0000313" key="2">
    <source>
        <dbReference type="EMBL" id="MBW4466615.1"/>
    </source>
</evidence>
<accession>A0A951PCB5</accession>
<sequence>MADDFSELPSHEPAQRERLKYVLYGSKCAIARTIHQLHNRGYAETSDWSRPNPSKTLANS</sequence>
<dbReference type="EMBL" id="JAHHHV010000069">
    <property type="protein sequence ID" value="MBW4466615.1"/>
    <property type="molecule type" value="Genomic_DNA"/>
</dbReference>
<proteinExistence type="predicted"/>
<feature type="region of interest" description="Disordered" evidence="1">
    <location>
        <begin position="41"/>
        <end position="60"/>
    </location>
</feature>
<comment type="caution">
    <text evidence="2">The sequence shown here is derived from an EMBL/GenBank/DDBJ whole genome shotgun (WGS) entry which is preliminary data.</text>
</comment>
<gene>
    <name evidence="2" type="ORF">KME07_14415</name>
</gene>